<accession>A0A0D6LNN3</accession>
<protein>
    <submittedName>
        <fullName evidence="1">Uncharacterized protein</fullName>
    </submittedName>
</protein>
<dbReference type="AlphaFoldDB" id="A0A0D6LNN3"/>
<dbReference type="Proteomes" id="UP000054495">
    <property type="component" value="Unassembled WGS sequence"/>
</dbReference>
<dbReference type="EMBL" id="KE125098">
    <property type="protein sequence ID" value="EPB71646.1"/>
    <property type="molecule type" value="Genomic_DNA"/>
</dbReference>
<keyword evidence="2" id="KW-1185">Reference proteome</keyword>
<sequence>MDRYGVPVDEDEQLLLKLIHSNHAVVVLGEDSQEHEILSVREIRTHFQRVRWRHDRAVSRHVSDRLLLSQSNLSDCSTADCEVQRCLARMGQHSKGAPELITPMIYENDNSEMLAKVSAQLMNALATIENMQESESDGWFHGVPLAFPNSTRKLLGTPIKIAEKRRNKFEFIRFGRNLRRVIIVTDNIKIRLPGLLLFMSRIGEILHIRKVSLSQYSNLAMVDNISPLPAREREKGGVY</sequence>
<gene>
    <name evidence="1" type="ORF">ANCCEY_09262</name>
</gene>
<name>A0A0D6LNN3_9BILA</name>
<proteinExistence type="predicted"/>
<evidence type="ECO:0000313" key="1">
    <source>
        <dbReference type="EMBL" id="EPB71646.1"/>
    </source>
</evidence>
<reference evidence="1 2" key="1">
    <citation type="submission" date="2013-05" db="EMBL/GenBank/DDBJ databases">
        <title>Draft genome of the parasitic nematode Anyclostoma ceylanicum.</title>
        <authorList>
            <person name="Mitreva M."/>
        </authorList>
    </citation>
    <scope>NUCLEOTIDE SEQUENCE [LARGE SCALE GENOMIC DNA]</scope>
</reference>
<evidence type="ECO:0000313" key="2">
    <source>
        <dbReference type="Proteomes" id="UP000054495"/>
    </source>
</evidence>
<organism evidence="1 2">
    <name type="scientific">Ancylostoma ceylanicum</name>
    <dbReference type="NCBI Taxonomy" id="53326"/>
    <lineage>
        <taxon>Eukaryota</taxon>
        <taxon>Metazoa</taxon>
        <taxon>Ecdysozoa</taxon>
        <taxon>Nematoda</taxon>
        <taxon>Chromadorea</taxon>
        <taxon>Rhabditida</taxon>
        <taxon>Rhabditina</taxon>
        <taxon>Rhabditomorpha</taxon>
        <taxon>Strongyloidea</taxon>
        <taxon>Ancylostomatidae</taxon>
        <taxon>Ancylostomatinae</taxon>
        <taxon>Ancylostoma</taxon>
    </lineage>
</organism>